<dbReference type="PROSITE" id="PS51257">
    <property type="entry name" value="PROKAR_LIPOPROTEIN"/>
    <property type="match status" value="1"/>
</dbReference>
<dbReference type="EMBL" id="DVFW01000042">
    <property type="protein sequence ID" value="HIQ81221.1"/>
    <property type="molecule type" value="Genomic_DNA"/>
</dbReference>
<keyword evidence="4 6" id="KW-1133">Transmembrane helix</keyword>
<evidence type="ECO:0000256" key="3">
    <source>
        <dbReference type="ARBA" id="ARBA00022692"/>
    </source>
</evidence>
<sequence length="367" mass="41488">MKTLRLVASRFFLYFTNNKIIFVLFLLGGIACSIAFIHFYGNGTSYKKVQAEDNASLRYYALEFQQPVPQPEVDQEVLHNENICDIELAHALVQEEMPISIEGNRRFFIKTKMQNGAPLYAEKGRVAFTQQELAQAQRVVILPGMVEALYEVEIGSTMRILGEAFTVIGMSTDMEGFYIPFSVFEQWGLSVSEFSVTLDQKLSVADNNAFIAQLHNAYPTAVLTQSPSNYYSLASERFSLQLFSISVAYIVASLSFMFLMKFMLDRNSRENIIFSIVGASRAAVLRVLVLETAFLSSCAAVLAILLHAALYKPFFSRLNVFENLTYTVWDYVVIWLCVTLLSCLAAVPFAYRYIKSSLVENKNRFSI</sequence>
<reference evidence="8" key="1">
    <citation type="submission" date="2020-10" db="EMBL/GenBank/DDBJ databases">
        <authorList>
            <person name="Gilroy R."/>
        </authorList>
    </citation>
    <scope>NUCLEOTIDE SEQUENCE</scope>
    <source>
        <strain evidence="8">ChiSjej1B19-3389</strain>
    </source>
</reference>
<feature type="transmembrane region" description="Helical" evidence="6">
    <location>
        <begin position="20"/>
        <end position="40"/>
    </location>
</feature>
<keyword evidence="2" id="KW-1003">Cell membrane</keyword>
<comment type="subcellular location">
    <subcellularLocation>
        <location evidence="1">Cell membrane</location>
        <topology evidence="1">Multi-pass membrane protein</topology>
    </subcellularLocation>
</comment>
<dbReference type="Pfam" id="PF02687">
    <property type="entry name" value="FtsX"/>
    <property type="match status" value="1"/>
</dbReference>
<feature type="transmembrane region" description="Helical" evidence="6">
    <location>
        <begin position="331"/>
        <end position="354"/>
    </location>
</feature>
<evidence type="ECO:0000256" key="1">
    <source>
        <dbReference type="ARBA" id="ARBA00004651"/>
    </source>
</evidence>
<gene>
    <name evidence="8" type="ORF">IAD32_08080</name>
</gene>
<feature type="transmembrane region" description="Helical" evidence="6">
    <location>
        <begin position="285"/>
        <end position="311"/>
    </location>
</feature>
<evidence type="ECO:0000259" key="7">
    <source>
        <dbReference type="Pfam" id="PF02687"/>
    </source>
</evidence>
<protein>
    <recommendedName>
        <fullName evidence="7">ABC3 transporter permease C-terminal domain-containing protein</fullName>
    </recommendedName>
</protein>
<evidence type="ECO:0000256" key="4">
    <source>
        <dbReference type="ARBA" id="ARBA00022989"/>
    </source>
</evidence>
<keyword evidence="3 6" id="KW-0812">Transmembrane</keyword>
<evidence type="ECO:0000256" key="5">
    <source>
        <dbReference type="ARBA" id="ARBA00023136"/>
    </source>
</evidence>
<comment type="caution">
    <text evidence="8">The sequence shown here is derived from an EMBL/GenBank/DDBJ whole genome shotgun (WGS) entry which is preliminary data.</text>
</comment>
<dbReference type="Proteomes" id="UP000886787">
    <property type="component" value="Unassembled WGS sequence"/>
</dbReference>
<dbReference type="InterPro" id="IPR003838">
    <property type="entry name" value="ABC3_permease_C"/>
</dbReference>
<name>A0A9D0ZJ63_9FIRM</name>
<feature type="transmembrane region" description="Helical" evidence="6">
    <location>
        <begin position="242"/>
        <end position="264"/>
    </location>
</feature>
<evidence type="ECO:0000256" key="2">
    <source>
        <dbReference type="ARBA" id="ARBA00022475"/>
    </source>
</evidence>
<evidence type="ECO:0000313" key="8">
    <source>
        <dbReference type="EMBL" id="HIQ81221.1"/>
    </source>
</evidence>
<keyword evidence="5 6" id="KW-0472">Membrane</keyword>
<organism evidence="8 9">
    <name type="scientific">Candidatus Scatavimonas merdigallinarum</name>
    <dbReference type="NCBI Taxonomy" id="2840914"/>
    <lineage>
        <taxon>Bacteria</taxon>
        <taxon>Bacillati</taxon>
        <taxon>Bacillota</taxon>
        <taxon>Clostridia</taxon>
        <taxon>Eubacteriales</taxon>
        <taxon>Oscillospiraceae</taxon>
        <taxon>Oscillospiraceae incertae sedis</taxon>
        <taxon>Candidatus Scatavimonas</taxon>
    </lineage>
</organism>
<evidence type="ECO:0000313" key="9">
    <source>
        <dbReference type="Proteomes" id="UP000886787"/>
    </source>
</evidence>
<proteinExistence type="predicted"/>
<evidence type="ECO:0000256" key="6">
    <source>
        <dbReference type="SAM" id="Phobius"/>
    </source>
</evidence>
<accession>A0A9D0ZJ63</accession>
<reference evidence="8" key="2">
    <citation type="journal article" date="2021" name="PeerJ">
        <title>Extensive microbial diversity within the chicken gut microbiome revealed by metagenomics and culture.</title>
        <authorList>
            <person name="Gilroy R."/>
            <person name="Ravi A."/>
            <person name="Getino M."/>
            <person name="Pursley I."/>
            <person name="Horton D.L."/>
            <person name="Alikhan N.F."/>
            <person name="Baker D."/>
            <person name="Gharbi K."/>
            <person name="Hall N."/>
            <person name="Watson M."/>
            <person name="Adriaenssens E.M."/>
            <person name="Foster-Nyarko E."/>
            <person name="Jarju S."/>
            <person name="Secka A."/>
            <person name="Antonio M."/>
            <person name="Oren A."/>
            <person name="Chaudhuri R.R."/>
            <person name="La Ragione R."/>
            <person name="Hildebrand F."/>
            <person name="Pallen M.J."/>
        </authorList>
    </citation>
    <scope>NUCLEOTIDE SEQUENCE</scope>
    <source>
        <strain evidence="8">ChiSjej1B19-3389</strain>
    </source>
</reference>
<dbReference type="GO" id="GO:0005886">
    <property type="term" value="C:plasma membrane"/>
    <property type="evidence" value="ECO:0007669"/>
    <property type="project" value="UniProtKB-SubCell"/>
</dbReference>
<feature type="domain" description="ABC3 transporter permease C-terminal" evidence="7">
    <location>
        <begin position="244"/>
        <end position="357"/>
    </location>
</feature>
<dbReference type="AlphaFoldDB" id="A0A9D0ZJ63"/>